<keyword evidence="2" id="KW-1185">Reference proteome</keyword>
<evidence type="ECO:0000313" key="2">
    <source>
        <dbReference type="Proteomes" id="UP000681425"/>
    </source>
</evidence>
<dbReference type="EMBL" id="CP073910">
    <property type="protein sequence ID" value="QUT06971.1"/>
    <property type="molecule type" value="Genomic_DNA"/>
</dbReference>
<organism evidence="1 2">
    <name type="scientific">Sphingobium phenoxybenzoativorans</name>
    <dbReference type="NCBI Taxonomy" id="1592790"/>
    <lineage>
        <taxon>Bacteria</taxon>
        <taxon>Pseudomonadati</taxon>
        <taxon>Pseudomonadota</taxon>
        <taxon>Alphaproteobacteria</taxon>
        <taxon>Sphingomonadales</taxon>
        <taxon>Sphingomonadaceae</taxon>
        <taxon>Sphingobium</taxon>
    </lineage>
</organism>
<dbReference type="Gene3D" id="2.60.120.10">
    <property type="entry name" value="Jelly Rolls"/>
    <property type="match status" value="1"/>
</dbReference>
<protein>
    <submittedName>
        <fullName evidence="1">Uncharacterized protein</fullName>
    </submittedName>
</protein>
<name>A0A975Q2R8_9SPHN</name>
<dbReference type="KEGG" id="spph:KFK14_05945"/>
<gene>
    <name evidence="1" type="ORF">KFK14_05945</name>
</gene>
<dbReference type="SUPFAM" id="SSF51182">
    <property type="entry name" value="RmlC-like cupins"/>
    <property type="match status" value="1"/>
</dbReference>
<dbReference type="InterPro" id="IPR011051">
    <property type="entry name" value="RmlC_Cupin_sf"/>
</dbReference>
<proteinExistence type="predicted"/>
<dbReference type="RefSeq" id="WP_212610216.1">
    <property type="nucleotide sequence ID" value="NZ_CP073910.1"/>
</dbReference>
<evidence type="ECO:0000313" key="1">
    <source>
        <dbReference type="EMBL" id="QUT06971.1"/>
    </source>
</evidence>
<accession>A0A975Q2R8</accession>
<dbReference type="InterPro" id="IPR014710">
    <property type="entry name" value="RmlC-like_jellyroll"/>
</dbReference>
<dbReference type="Proteomes" id="UP000681425">
    <property type="component" value="Chromosome"/>
</dbReference>
<sequence length="301" mass="33576">MYDKADLRSTLAGKAASAAPVDQLYDAEYGLFYRDPPVEDDANGKTWYVRGQNFIIAYSEALPGATFERLGQADEYMALLPDADTPANASAGGQEAQSDGYALFIMPPGDGRLTLEKGGRIVRIFSAQSPDLVAKCPNAEAYAAQHANIPAFQPWPQPPGGYKIRHYSLDVPAEPGRFGRIWRCTTIMVNIPNKQKGPRDLTKVSPHHHDDFEQCSLALEGIWQHHMRWPWAVDMNKWHDDEHTEVQSPSVTVIPAQVIHTSTWHSPDESQLVDIFAPPRVDFSLKPGWVLNDSEYPMPPQ</sequence>
<reference evidence="1" key="1">
    <citation type="submission" date="2021-04" db="EMBL/GenBank/DDBJ databases">
        <title>Isolation of p-tert-butylphenol degrading bacteria Sphingobium phenoxybenzoativorans Tas13 from active sludge.</title>
        <authorList>
            <person name="Li Y."/>
        </authorList>
    </citation>
    <scope>NUCLEOTIDE SEQUENCE</scope>
    <source>
        <strain evidence="1">Tas13</strain>
    </source>
</reference>
<dbReference type="AlphaFoldDB" id="A0A975Q2R8"/>